<organism evidence="2 3">
    <name type="scientific">Candidatus Hydrogenosomobacter endosymbioticus</name>
    <dbReference type="NCBI Taxonomy" id="2558174"/>
    <lineage>
        <taxon>Bacteria</taxon>
        <taxon>Pseudomonadati</taxon>
        <taxon>Pseudomonadota</taxon>
        <taxon>Alphaproteobacteria</taxon>
        <taxon>Holosporales</taxon>
        <taxon>Holosporaceae</taxon>
        <taxon>Candidatus Hydrogenosomobacter</taxon>
    </lineage>
</organism>
<accession>A0ABN6L274</accession>
<evidence type="ECO:0000313" key="2">
    <source>
        <dbReference type="EMBL" id="BDB95965.1"/>
    </source>
</evidence>
<keyword evidence="1" id="KW-0732">Signal</keyword>
<feature type="chain" id="PRO_5045122371" evidence="1">
    <location>
        <begin position="18"/>
        <end position="84"/>
    </location>
</feature>
<dbReference type="Proteomes" id="UP001320209">
    <property type="component" value="Chromosome"/>
</dbReference>
<dbReference type="EMBL" id="AP025225">
    <property type="protein sequence ID" value="BDB95965.1"/>
    <property type="molecule type" value="Genomic_DNA"/>
</dbReference>
<sequence>MRKFLNLALLITLSVTASPISYSGVRETERWVKAHEFKVGRSDWYLNFSSREKMEFFQRKLRKERPKNVSESELVAYFLEKNYS</sequence>
<protein>
    <submittedName>
        <fullName evidence="2">Uncharacterized protein</fullName>
    </submittedName>
</protein>
<evidence type="ECO:0000313" key="3">
    <source>
        <dbReference type="Proteomes" id="UP001320209"/>
    </source>
</evidence>
<proteinExistence type="predicted"/>
<dbReference type="RefSeq" id="WP_236865239.1">
    <property type="nucleotide sequence ID" value="NZ_AP025225.1"/>
</dbReference>
<evidence type="ECO:0000256" key="1">
    <source>
        <dbReference type="SAM" id="SignalP"/>
    </source>
</evidence>
<name>A0ABN6L274_9PROT</name>
<gene>
    <name evidence="2" type="ORF">HYD_0980</name>
</gene>
<keyword evidence="3" id="KW-1185">Reference proteome</keyword>
<feature type="signal peptide" evidence="1">
    <location>
        <begin position="1"/>
        <end position="17"/>
    </location>
</feature>
<reference evidence="2" key="1">
    <citation type="submission" date="2021-10" db="EMBL/GenBank/DDBJ databases">
        <title>Genome Sequence of The Candidatus Hydrogeosomobacter endosymbioticus, an Intracellular Bacterial Symbiont of the Anaerobic Ciliate GW7.</title>
        <authorList>
            <person name="Shiohama Y."/>
            <person name="Shinzato N."/>
        </authorList>
    </citation>
    <scope>NUCLEOTIDE SEQUENCE [LARGE SCALE GENOMIC DNA]</scope>
    <source>
        <strain evidence="2">200920</strain>
    </source>
</reference>